<dbReference type="Pfam" id="PF00291">
    <property type="entry name" value="PALP"/>
    <property type="match status" value="1"/>
</dbReference>
<evidence type="ECO:0000256" key="10">
    <source>
        <dbReference type="ARBA" id="ARBA00049144"/>
    </source>
</evidence>
<evidence type="ECO:0000256" key="7">
    <source>
        <dbReference type="ARBA" id="ARBA00022697"/>
    </source>
</evidence>
<evidence type="ECO:0000256" key="5">
    <source>
        <dbReference type="ARBA" id="ARBA00018679"/>
    </source>
</evidence>
<evidence type="ECO:0000256" key="1">
    <source>
        <dbReference type="ARBA" id="ARBA00001933"/>
    </source>
</evidence>
<dbReference type="NCBIfam" id="TIGR00260">
    <property type="entry name" value="thrC"/>
    <property type="match status" value="1"/>
</dbReference>
<feature type="domain" description="Threonine synthase N-terminal" evidence="14">
    <location>
        <begin position="2"/>
        <end position="80"/>
    </location>
</feature>
<dbReference type="InterPro" id="IPR001926">
    <property type="entry name" value="TrpB-like_PALP"/>
</dbReference>
<dbReference type="OrthoDB" id="9763107at2"/>
<evidence type="ECO:0000256" key="9">
    <source>
        <dbReference type="ARBA" id="ARBA00023239"/>
    </source>
</evidence>
<dbReference type="Proteomes" id="UP000037178">
    <property type="component" value="Unassembled WGS sequence"/>
</dbReference>
<dbReference type="GO" id="GO:0004795">
    <property type="term" value="F:threonine synthase activity"/>
    <property type="evidence" value="ECO:0007669"/>
    <property type="project" value="UniProtKB-UniRule"/>
</dbReference>
<keyword evidence="16" id="KW-1185">Reference proteome</keyword>
<evidence type="ECO:0000259" key="13">
    <source>
        <dbReference type="Pfam" id="PF00291"/>
    </source>
</evidence>
<name>A0A0J9E9T2_9RHOB</name>
<dbReference type="InterPro" id="IPR036052">
    <property type="entry name" value="TrpB-like_PALP_sf"/>
</dbReference>
<dbReference type="FunFam" id="3.90.1380.10:FF:000002">
    <property type="entry name" value="Threonine synthase"/>
    <property type="match status" value="1"/>
</dbReference>
<dbReference type="RefSeq" id="WP_049645008.1">
    <property type="nucleotide sequence ID" value="NZ_LFTY01000002.1"/>
</dbReference>
<evidence type="ECO:0000256" key="6">
    <source>
        <dbReference type="ARBA" id="ARBA00022605"/>
    </source>
</evidence>
<dbReference type="PANTHER" id="PTHR42690:SF1">
    <property type="entry name" value="THREONINE SYNTHASE-LIKE 2"/>
    <property type="match status" value="1"/>
</dbReference>
<comment type="similarity">
    <text evidence="3">Belongs to the threonine synthase family.</text>
</comment>
<evidence type="ECO:0000259" key="14">
    <source>
        <dbReference type="Pfam" id="PF14821"/>
    </source>
</evidence>
<dbReference type="PATRIC" id="fig|1675527.3.peg.4736"/>
<protein>
    <recommendedName>
        <fullName evidence="5 11">Threonine synthase</fullName>
        <ecNumber evidence="4 11">4.2.3.1</ecNumber>
    </recommendedName>
</protein>
<dbReference type="Gene3D" id="3.90.1380.10">
    <property type="entry name" value="Threonine synthase, N-terminal domain"/>
    <property type="match status" value="1"/>
</dbReference>
<dbReference type="InterPro" id="IPR000634">
    <property type="entry name" value="Ser/Thr_deHydtase_PyrdxlP-BS"/>
</dbReference>
<evidence type="ECO:0000256" key="12">
    <source>
        <dbReference type="PIRSR" id="PIRSR604450-51"/>
    </source>
</evidence>
<sequence>MRYISTRGQAPALTFEEAMLTGLARDGGLYVPETIPVMSRDAIAALAGRSYEEIAFEVMRPFIGDTFTDAEFRDIIARAYAGFGHAARAPLVQLGPNHFLCELFHGPTLAFKDFAMQLIGQMFQTALARRNERVTIVGATSGDTGSAAIEAFQGLDAVDVFILYPHGRVSEVQRRQMTTPNASNVHALALAGDFDDCQARLKDMFNDFEFRDGVRLAGVNSINWARVLAQVVYYFSSAVALGAPHRVVDFTVPTGNFGDIFAGYIAKRMGLPIGQLVIATNQNDILHRTMVSGAHTKEGVAPSISPSMDIQVSSNFERALYFAYDQDGAAIAQQMEALKTDGGFTVSQGALQALREDFTSGRCSEDETLATITAQRDATGEVLCPHSAVGVKVAEEHLGANPMVTLATAHPAKFPDAVSQAVGIHPPLPKRMADLYERSERVTEVPNDLAALEALVRDRIQK</sequence>
<dbReference type="PROSITE" id="PS00165">
    <property type="entry name" value="DEHYDRATASE_SER_THR"/>
    <property type="match status" value="1"/>
</dbReference>
<evidence type="ECO:0000313" key="16">
    <source>
        <dbReference type="Proteomes" id="UP000037178"/>
    </source>
</evidence>
<dbReference type="UniPathway" id="UPA00050">
    <property type="reaction ID" value="UER00065"/>
</dbReference>
<comment type="cofactor">
    <cofactor evidence="1 12">
        <name>pyridoxal 5'-phosphate</name>
        <dbReference type="ChEBI" id="CHEBI:597326"/>
    </cofactor>
</comment>
<dbReference type="Gene3D" id="3.40.50.1100">
    <property type="match status" value="2"/>
</dbReference>
<dbReference type="STRING" id="1675527.AIOL_004527"/>
<proteinExistence type="inferred from homology"/>
<feature type="modified residue" description="N6-(pyridoxal phosphate)lysine" evidence="12">
    <location>
        <position position="112"/>
    </location>
</feature>
<evidence type="ECO:0000256" key="3">
    <source>
        <dbReference type="ARBA" id="ARBA00005517"/>
    </source>
</evidence>
<dbReference type="AlphaFoldDB" id="A0A0J9E9T2"/>
<keyword evidence="6" id="KW-0028">Amino-acid biosynthesis</keyword>
<evidence type="ECO:0000313" key="15">
    <source>
        <dbReference type="EMBL" id="KMW59545.1"/>
    </source>
</evidence>
<comment type="caution">
    <text evidence="15">The sequence shown here is derived from an EMBL/GenBank/DDBJ whole genome shotgun (WGS) entry which is preliminary data.</text>
</comment>
<dbReference type="SUPFAM" id="SSF53686">
    <property type="entry name" value="Tryptophan synthase beta subunit-like PLP-dependent enzymes"/>
    <property type="match status" value="1"/>
</dbReference>
<keyword evidence="9 15" id="KW-0456">Lyase</keyword>
<keyword evidence="8 12" id="KW-0663">Pyridoxal phosphate</keyword>
<dbReference type="GO" id="GO:0009088">
    <property type="term" value="P:threonine biosynthetic process"/>
    <property type="evidence" value="ECO:0007669"/>
    <property type="project" value="UniProtKB-UniRule"/>
</dbReference>
<evidence type="ECO:0000256" key="8">
    <source>
        <dbReference type="ARBA" id="ARBA00022898"/>
    </source>
</evidence>
<feature type="domain" description="Tryptophan synthase beta chain-like PALP" evidence="13">
    <location>
        <begin position="99"/>
        <end position="366"/>
    </location>
</feature>
<comment type="catalytic activity">
    <reaction evidence="10">
        <text>O-phospho-L-homoserine + H2O = L-threonine + phosphate</text>
        <dbReference type="Rhea" id="RHEA:10840"/>
        <dbReference type="ChEBI" id="CHEBI:15377"/>
        <dbReference type="ChEBI" id="CHEBI:43474"/>
        <dbReference type="ChEBI" id="CHEBI:57590"/>
        <dbReference type="ChEBI" id="CHEBI:57926"/>
        <dbReference type="EC" id="4.2.3.1"/>
    </reaction>
</comment>
<dbReference type="EMBL" id="LFTY01000002">
    <property type="protein sequence ID" value="KMW59545.1"/>
    <property type="molecule type" value="Genomic_DNA"/>
</dbReference>
<dbReference type="GO" id="GO:0030170">
    <property type="term" value="F:pyridoxal phosphate binding"/>
    <property type="evidence" value="ECO:0007669"/>
    <property type="project" value="InterPro"/>
</dbReference>
<dbReference type="InterPro" id="IPR029144">
    <property type="entry name" value="Thr_synth_N"/>
</dbReference>
<gene>
    <name evidence="15" type="ORF">AIOL_004527</name>
</gene>
<dbReference type="EC" id="4.2.3.1" evidence="4 11"/>
<organism evidence="15 16">
    <name type="scientific">Candidatus Rhodobacter oscarellae</name>
    <dbReference type="NCBI Taxonomy" id="1675527"/>
    <lineage>
        <taxon>Bacteria</taxon>
        <taxon>Pseudomonadati</taxon>
        <taxon>Pseudomonadota</taxon>
        <taxon>Alphaproteobacteria</taxon>
        <taxon>Rhodobacterales</taxon>
        <taxon>Rhodobacter group</taxon>
        <taxon>Rhodobacter</taxon>
    </lineage>
</organism>
<dbReference type="PANTHER" id="PTHR42690">
    <property type="entry name" value="THREONINE SYNTHASE FAMILY MEMBER"/>
    <property type="match status" value="1"/>
</dbReference>
<evidence type="ECO:0000256" key="2">
    <source>
        <dbReference type="ARBA" id="ARBA00004979"/>
    </source>
</evidence>
<dbReference type="InterPro" id="IPR051166">
    <property type="entry name" value="Threonine_Synthase"/>
</dbReference>
<dbReference type="InterPro" id="IPR037158">
    <property type="entry name" value="Thr_synth_N_sf"/>
</dbReference>
<dbReference type="Pfam" id="PF24857">
    <property type="entry name" value="THR4_C"/>
    <property type="match status" value="1"/>
</dbReference>
<evidence type="ECO:0000256" key="11">
    <source>
        <dbReference type="NCBIfam" id="TIGR00260"/>
    </source>
</evidence>
<accession>A0A0J9E9T2</accession>
<keyword evidence="7" id="KW-0791">Threonine biosynthesis</keyword>
<dbReference type="InterPro" id="IPR004450">
    <property type="entry name" value="Thr_synthase-like"/>
</dbReference>
<evidence type="ECO:0000256" key="4">
    <source>
        <dbReference type="ARBA" id="ARBA00013028"/>
    </source>
</evidence>
<dbReference type="CDD" id="cd01560">
    <property type="entry name" value="Thr-synth_2"/>
    <property type="match status" value="1"/>
</dbReference>
<reference evidence="15 16" key="1">
    <citation type="submission" date="2015-06" db="EMBL/GenBank/DDBJ databases">
        <title>Draft genome sequence of an Alphaproteobacteria species associated to the Mediterranean sponge Oscarella lobularis.</title>
        <authorList>
            <person name="Jourda C."/>
            <person name="Santini S."/>
            <person name="Claverie J.-M."/>
        </authorList>
    </citation>
    <scope>NUCLEOTIDE SEQUENCE [LARGE SCALE GENOMIC DNA]</scope>
    <source>
        <strain evidence="15">IGS</strain>
    </source>
</reference>
<dbReference type="Pfam" id="PF14821">
    <property type="entry name" value="Thr_synth_N"/>
    <property type="match status" value="1"/>
</dbReference>
<comment type="pathway">
    <text evidence="2">Amino-acid biosynthesis; L-threonine biosynthesis; L-threonine from L-aspartate: step 5/5.</text>
</comment>